<dbReference type="AlphaFoldDB" id="A0AAV9JLP4"/>
<dbReference type="EMBL" id="JAVFHQ010000017">
    <property type="protein sequence ID" value="KAK4545941.1"/>
    <property type="molecule type" value="Genomic_DNA"/>
</dbReference>
<reference evidence="1 2" key="1">
    <citation type="submission" date="2021-11" db="EMBL/GenBank/DDBJ databases">
        <title>Black yeast isolated from Biological Soil Crust.</title>
        <authorList>
            <person name="Kurbessoian T."/>
        </authorList>
    </citation>
    <scope>NUCLEOTIDE SEQUENCE [LARGE SCALE GENOMIC DNA]</scope>
    <source>
        <strain evidence="1 2">CCFEE 5522</strain>
    </source>
</reference>
<organism evidence="1 2">
    <name type="scientific">Oleoguttula mirabilis</name>
    <dbReference type="NCBI Taxonomy" id="1507867"/>
    <lineage>
        <taxon>Eukaryota</taxon>
        <taxon>Fungi</taxon>
        <taxon>Dikarya</taxon>
        <taxon>Ascomycota</taxon>
        <taxon>Pezizomycotina</taxon>
        <taxon>Dothideomycetes</taxon>
        <taxon>Dothideomycetidae</taxon>
        <taxon>Mycosphaerellales</taxon>
        <taxon>Teratosphaeriaceae</taxon>
        <taxon>Oleoguttula</taxon>
    </lineage>
</organism>
<dbReference type="Proteomes" id="UP001324427">
    <property type="component" value="Unassembled WGS sequence"/>
</dbReference>
<comment type="caution">
    <text evidence="1">The sequence shown here is derived from an EMBL/GenBank/DDBJ whole genome shotgun (WGS) entry which is preliminary data.</text>
</comment>
<protein>
    <submittedName>
        <fullName evidence="1">Uncharacterized protein</fullName>
    </submittedName>
</protein>
<proteinExistence type="predicted"/>
<accession>A0AAV9JLP4</accession>
<evidence type="ECO:0000313" key="1">
    <source>
        <dbReference type="EMBL" id="KAK4545941.1"/>
    </source>
</evidence>
<sequence>MTLVVNDEEESAVSEVGRGALLLMRDVVLSSEALVLAESAREIEVVVLSGGALVLAGSAREVEVVEFAAEPFQAATEPFTFAIPATADK</sequence>
<name>A0AAV9JLP4_9PEZI</name>
<keyword evidence="2" id="KW-1185">Reference proteome</keyword>
<evidence type="ECO:0000313" key="2">
    <source>
        <dbReference type="Proteomes" id="UP001324427"/>
    </source>
</evidence>
<gene>
    <name evidence="1" type="ORF">LTR36_002505</name>
</gene>